<name>A0A9W7HXD0_HIBTR</name>
<gene>
    <name evidence="1" type="ORF">HRI_002286800</name>
</gene>
<protein>
    <submittedName>
        <fullName evidence="1">Uncharacterized protein</fullName>
    </submittedName>
</protein>
<accession>A0A9W7HXD0</accession>
<dbReference type="EMBL" id="BSYR01000021">
    <property type="protein sequence ID" value="GMI86175.1"/>
    <property type="molecule type" value="Genomic_DNA"/>
</dbReference>
<evidence type="ECO:0000313" key="2">
    <source>
        <dbReference type="Proteomes" id="UP001165190"/>
    </source>
</evidence>
<keyword evidence="2" id="KW-1185">Reference proteome</keyword>
<evidence type="ECO:0000313" key="1">
    <source>
        <dbReference type="EMBL" id="GMI86175.1"/>
    </source>
</evidence>
<organism evidence="1 2">
    <name type="scientific">Hibiscus trionum</name>
    <name type="common">Flower of an hour</name>
    <dbReference type="NCBI Taxonomy" id="183268"/>
    <lineage>
        <taxon>Eukaryota</taxon>
        <taxon>Viridiplantae</taxon>
        <taxon>Streptophyta</taxon>
        <taxon>Embryophyta</taxon>
        <taxon>Tracheophyta</taxon>
        <taxon>Spermatophyta</taxon>
        <taxon>Magnoliopsida</taxon>
        <taxon>eudicotyledons</taxon>
        <taxon>Gunneridae</taxon>
        <taxon>Pentapetalae</taxon>
        <taxon>rosids</taxon>
        <taxon>malvids</taxon>
        <taxon>Malvales</taxon>
        <taxon>Malvaceae</taxon>
        <taxon>Malvoideae</taxon>
        <taxon>Hibiscus</taxon>
    </lineage>
</organism>
<dbReference type="OrthoDB" id="684963at2759"/>
<dbReference type="Proteomes" id="UP001165190">
    <property type="component" value="Unassembled WGS sequence"/>
</dbReference>
<reference evidence="1" key="1">
    <citation type="submission" date="2023-05" db="EMBL/GenBank/DDBJ databases">
        <title>Genome and transcriptome analyses reveal genes involved in the formation of fine ridges on petal epidermal cells in Hibiscus trionum.</title>
        <authorList>
            <person name="Koshimizu S."/>
            <person name="Masuda S."/>
            <person name="Ishii T."/>
            <person name="Shirasu K."/>
            <person name="Hoshino A."/>
            <person name="Arita M."/>
        </authorList>
    </citation>
    <scope>NUCLEOTIDE SEQUENCE</scope>
    <source>
        <strain evidence="1">Hamamatsu line</strain>
    </source>
</reference>
<proteinExistence type="predicted"/>
<sequence>MDPELALSLILHGCRIAKDLEARLGDLANQPETLSNTCDDIVNIFTTAKEGLNNAHPQAPYLFHHHQPQPSQQMRTDPCLQEWLKYGGIA</sequence>
<dbReference type="AlphaFoldDB" id="A0A9W7HXD0"/>
<comment type="caution">
    <text evidence="1">The sequence shown here is derived from an EMBL/GenBank/DDBJ whole genome shotgun (WGS) entry which is preliminary data.</text>
</comment>